<keyword evidence="6" id="KW-1185">Reference proteome</keyword>
<dbReference type="InterPro" id="IPR011990">
    <property type="entry name" value="TPR-like_helical_dom_sf"/>
</dbReference>
<dbReference type="STRING" id="321763.SAMN04488692_11148"/>
<dbReference type="GO" id="GO:0030435">
    <property type="term" value="P:sporulation resulting in formation of a cellular spore"/>
    <property type="evidence" value="ECO:0007669"/>
    <property type="project" value="InterPro"/>
</dbReference>
<dbReference type="GO" id="GO:0030288">
    <property type="term" value="C:outer membrane-bounded periplasmic space"/>
    <property type="evidence" value="ECO:0007669"/>
    <property type="project" value="TreeGrafter"/>
</dbReference>
<feature type="repeat" description="TPR" evidence="1">
    <location>
        <begin position="166"/>
        <end position="199"/>
    </location>
</feature>
<proteinExistence type="predicted"/>
<name>A0A1G9NW51_9FIRM</name>
<accession>A0A1G9NW51</accession>
<reference evidence="5 6" key="1">
    <citation type="submission" date="2016-10" db="EMBL/GenBank/DDBJ databases">
        <authorList>
            <person name="de Groot N.N."/>
        </authorList>
    </citation>
    <scope>NUCLEOTIDE SEQUENCE [LARGE SCALE GENOMIC DNA]</scope>
    <source>
        <strain evidence="5 6">SLAS-1</strain>
    </source>
</reference>
<keyword evidence="1" id="KW-0802">TPR repeat</keyword>
<dbReference type="SMART" id="SM00028">
    <property type="entry name" value="TPR"/>
    <property type="match status" value="3"/>
</dbReference>
<dbReference type="Gene3D" id="1.25.40.10">
    <property type="entry name" value="Tetratricopeptide repeat domain"/>
    <property type="match status" value="1"/>
</dbReference>
<keyword evidence="3" id="KW-0732">Signal</keyword>
<dbReference type="SUPFAM" id="SSF48452">
    <property type="entry name" value="TPR-like"/>
    <property type="match status" value="1"/>
</dbReference>
<evidence type="ECO:0000259" key="4">
    <source>
        <dbReference type="Pfam" id="PF08486"/>
    </source>
</evidence>
<dbReference type="InterPro" id="IPR051922">
    <property type="entry name" value="Bact_Sporulation_Assoc"/>
</dbReference>
<dbReference type="InterPro" id="IPR013486">
    <property type="entry name" value="SpoIID/LytB"/>
</dbReference>
<dbReference type="PROSITE" id="PS50005">
    <property type="entry name" value="TPR"/>
    <property type="match status" value="1"/>
</dbReference>
<dbReference type="PANTHER" id="PTHR30032:SF4">
    <property type="entry name" value="AMIDASE ENHANCER"/>
    <property type="match status" value="1"/>
</dbReference>
<organism evidence="5 6">
    <name type="scientific">Halarsenatibacter silvermanii</name>
    <dbReference type="NCBI Taxonomy" id="321763"/>
    <lineage>
        <taxon>Bacteria</taxon>
        <taxon>Bacillati</taxon>
        <taxon>Bacillota</taxon>
        <taxon>Clostridia</taxon>
        <taxon>Halanaerobiales</taxon>
        <taxon>Halarsenatibacteraceae</taxon>
        <taxon>Halarsenatibacter</taxon>
    </lineage>
</organism>
<feature type="domain" description="Sporulation stage II protein D amidase enhancer LytB N-terminal" evidence="4">
    <location>
        <begin position="407"/>
        <end position="495"/>
    </location>
</feature>
<protein>
    <submittedName>
        <fullName evidence="5">SpoIID/LytB domain protein</fullName>
    </submittedName>
</protein>
<feature type="chain" id="PRO_5011718891" evidence="3">
    <location>
        <begin position="31"/>
        <end position="703"/>
    </location>
</feature>
<dbReference type="AlphaFoldDB" id="A0A1G9NW51"/>
<evidence type="ECO:0000313" key="6">
    <source>
        <dbReference type="Proteomes" id="UP000199476"/>
    </source>
</evidence>
<sequence>MHVKKILSPAAAFAAALIFFSILLPGAAGEAGEIDEFLSADEEELRKFMDQDCERWEKLRHLAFHHQSENNMEDYVYYLERAAELKPDSDKLNLEAAIANHQKGRFEESARMFEPILDEISQNTTELETINKRRAYYYAGQAQKAAGDYSEARSIWKEGTEIDDHPGFYQSLADSFMEQEYYERALYYFEKAVELDNSFNHLYLDMAEAAEYAGEYEAALEYWRKSMNTGIRVEKARNRLEDLRSKIETDPSPAEIPPEEKKDPDELAWQPQFRDIYDINEYLSGDELGPEVKVGLGERRDDLLLQTDDYKIVKNSEGNIFHVIPPRRTLKISLQAGKFIFEQEGGFQNRTDIDKLAIPADNLIIYSKTDAASFFINDISYGQDYYWAGRESRQYRGDILLSPDDENSEFAVINRITMEEYLLSVVPAEMPSRWPGEALKAQALAARSYFISGISSRHPEEEYDFCDTVHCAVYNGVRSENDRTNQAVKKTAGEVGKHDGRVISAVFSSNSGGQTQAGETVWGGNSDYLQSISLIEREGYNDSGLPGDLQDWFHQKVETYSGPGPYTAEEAYRWMRPIKPEFIEAEHNLSQLENLQVTERGDGGFVQEVLFSSKDGTNIRLEGGRIREALGGLRSNNFIIHREYNEKGQIERFVLYGAGWGHGVGMDQTAAANMASEGRKYDDIFRSFYRNTDIEKIYGSSCY</sequence>
<gene>
    <name evidence="5" type="ORF">SAMN04488692_11148</name>
</gene>
<dbReference type="EMBL" id="FNGO01000011">
    <property type="protein sequence ID" value="SDL90798.1"/>
    <property type="molecule type" value="Genomic_DNA"/>
</dbReference>
<feature type="region of interest" description="Disordered" evidence="2">
    <location>
        <begin position="243"/>
        <end position="265"/>
    </location>
</feature>
<evidence type="ECO:0000313" key="5">
    <source>
        <dbReference type="EMBL" id="SDL90798.1"/>
    </source>
</evidence>
<dbReference type="RefSeq" id="WP_089760247.1">
    <property type="nucleotide sequence ID" value="NZ_FNGO01000011.1"/>
</dbReference>
<evidence type="ECO:0000256" key="1">
    <source>
        <dbReference type="PROSITE-ProRule" id="PRU00339"/>
    </source>
</evidence>
<evidence type="ECO:0000256" key="3">
    <source>
        <dbReference type="SAM" id="SignalP"/>
    </source>
</evidence>
<dbReference type="PANTHER" id="PTHR30032">
    <property type="entry name" value="N-ACETYLMURAMOYL-L-ALANINE AMIDASE-RELATED"/>
    <property type="match status" value="1"/>
</dbReference>
<dbReference type="OrthoDB" id="9794671at2"/>
<dbReference type="Pfam" id="PF08486">
    <property type="entry name" value="SpoIID"/>
    <property type="match status" value="1"/>
</dbReference>
<feature type="signal peptide" evidence="3">
    <location>
        <begin position="1"/>
        <end position="30"/>
    </location>
</feature>
<dbReference type="NCBIfam" id="TIGR02669">
    <property type="entry name" value="SpoIID_LytB"/>
    <property type="match status" value="1"/>
</dbReference>
<evidence type="ECO:0000256" key="2">
    <source>
        <dbReference type="SAM" id="MobiDB-lite"/>
    </source>
</evidence>
<dbReference type="InterPro" id="IPR013693">
    <property type="entry name" value="SpoIID/LytB_N"/>
</dbReference>
<dbReference type="InterPro" id="IPR019734">
    <property type="entry name" value="TPR_rpt"/>
</dbReference>
<dbReference type="Proteomes" id="UP000199476">
    <property type="component" value="Unassembled WGS sequence"/>
</dbReference>